<evidence type="ECO:0000256" key="8">
    <source>
        <dbReference type="SAM" id="Coils"/>
    </source>
</evidence>
<feature type="compositionally biased region" description="Acidic residues" evidence="9">
    <location>
        <begin position="561"/>
        <end position="580"/>
    </location>
</feature>
<feature type="compositionally biased region" description="Low complexity" evidence="9">
    <location>
        <begin position="45"/>
        <end position="74"/>
    </location>
</feature>
<keyword evidence="5" id="KW-0811">Translocation</keyword>
<keyword evidence="7" id="KW-0539">Nucleus</keyword>
<proteinExistence type="predicted"/>
<dbReference type="GO" id="GO:0006606">
    <property type="term" value="P:protein import into nucleus"/>
    <property type="evidence" value="ECO:0007669"/>
    <property type="project" value="TreeGrafter"/>
</dbReference>
<feature type="coiled-coil region" evidence="8">
    <location>
        <begin position="818"/>
        <end position="877"/>
    </location>
</feature>
<keyword evidence="3" id="KW-0509">mRNA transport</keyword>
<keyword evidence="11" id="KW-1185">Reference proteome</keyword>
<evidence type="ECO:0000256" key="1">
    <source>
        <dbReference type="ARBA" id="ARBA00004567"/>
    </source>
</evidence>
<sequence length="1011" mass="108043">MSWLDALAEHPVWTLPRPEQPADDAIAPGGDDQRGPLNGLKSTISQSQSSQSLFGSTTARSGPSPAARSTPPAAHNNPASPRKRTLTPAGATEHERRLRGTRTSSVAVVRGSDLVVAVGSELRIASLAQVKANTGADYDGGALGDHDVGEYKILHTPGITFEIQQLVLNPTSKLLAVVGAHSVVVVVLPRRGWANAVGKVIECRCLPIGAFYHSLPGSPAIASALWHPLGADASSLLLLTTDCTLREYTVSEDVSEPAQTLSFSRSSGPDADDKKGKAAGRGAGAGFGFSAIDRDAKTAAAMCIGQGKADWGPLTLYALMRNGDVVSLCPFLPKKAAVSPSFVHALSAFVSTKVDYLSSSLSASLNRTVTHSSDAATEARRLELLESRYNLQLAYVQSLSRQLASAGKARALARHGVDAEEARLGDSVLGAAGDEEEANQDAPVRVTAPSRPNLAARVQGPFLLQPAPAELDNGADDRAVDIAYLSTEDLMAATPSANGSPPAGAGLGVLVVAYRDGKVDVCLEVEKPEARFVGERSVPKAASPAKGAVVLRRRGFGAAAFDDDDDDGEDEEKDGVTDEDELDLPTLAVYESIDLGLAAELNPHSDDESAVRTGLRHNAPRLVRDPLYADTIYVQHALGAHCLLLGPWLDDLAQVMSDSKAEDEVARILQQSQGTEVLWVLKTQASNAAERRSTPTVDGLVVLNDVYLGYSLLLVTSALQLVGIELSLRVDETAGGLERTKDDAASGDAAYVSLLEKPFSVPPMFSQRHPGAPPILPRLPSSKKALEINPETLRAFATHVSSTQTAIRDLVSAADSVQSRLELQMRELSRQVEKLAELDRMRDELGKSVSGGTEGRLRRAEEKQRELLARTDRVLQRLVESHQPSISTYERKWFDELRRLEEQVAGRRPAEGDDDDSDGAADETQATSLEMRAKRVEAMFEALRPGLEELKRQNGSRSVDGTPGRRPAVSLGQNQVKILEERLSEEARLLADTKRKAERLAGNLSSITLAG</sequence>
<evidence type="ECO:0000256" key="3">
    <source>
        <dbReference type="ARBA" id="ARBA00022816"/>
    </source>
</evidence>
<evidence type="ECO:0000256" key="5">
    <source>
        <dbReference type="ARBA" id="ARBA00023010"/>
    </source>
</evidence>
<dbReference type="OrthoDB" id="341482at2759"/>
<feature type="region of interest" description="Disordered" evidence="9">
    <location>
        <begin position="259"/>
        <end position="280"/>
    </location>
</feature>
<keyword evidence="6" id="KW-0906">Nuclear pore complex</keyword>
<dbReference type="GO" id="GO:0000056">
    <property type="term" value="P:ribosomal small subunit export from nucleus"/>
    <property type="evidence" value="ECO:0007669"/>
    <property type="project" value="InterPro"/>
</dbReference>
<comment type="subcellular location">
    <subcellularLocation>
        <location evidence="1">Nucleus</location>
        <location evidence="1">Nuclear pore complex</location>
    </subcellularLocation>
</comment>
<dbReference type="AlphaFoldDB" id="A0A2S5B9S4"/>
<feature type="region of interest" description="Disordered" evidence="9">
    <location>
        <begin position="1"/>
        <end position="104"/>
    </location>
</feature>
<evidence type="ECO:0000256" key="7">
    <source>
        <dbReference type="ARBA" id="ARBA00023242"/>
    </source>
</evidence>
<dbReference type="GO" id="GO:0006406">
    <property type="term" value="P:mRNA export from nucleus"/>
    <property type="evidence" value="ECO:0007669"/>
    <property type="project" value="TreeGrafter"/>
</dbReference>
<evidence type="ECO:0000256" key="6">
    <source>
        <dbReference type="ARBA" id="ARBA00023132"/>
    </source>
</evidence>
<dbReference type="EMBL" id="PJQD01000036">
    <property type="protein sequence ID" value="POY73530.1"/>
    <property type="molecule type" value="Genomic_DNA"/>
</dbReference>
<dbReference type="GO" id="GO:0000055">
    <property type="term" value="P:ribosomal large subunit export from nucleus"/>
    <property type="evidence" value="ECO:0007669"/>
    <property type="project" value="InterPro"/>
</dbReference>
<protein>
    <submittedName>
        <fullName evidence="10">Uncharacterized protein</fullName>
    </submittedName>
</protein>
<dbReference type="GO" id="GO:0005643">
    <property type="term" value="C:nuclear pore"/>
    <property type="evidence" value="ECO:0007669"/>
    <property type="project" value="UniProtKB-SubCell"/>
</dbReference>
<comment type="caution">
    <text evidence="10">The sequence shown here is derived from an EMBL/GenBank/DDBJ whole genome shotgun (WGS) entry which is preliminary data.</text>
</comment>
<name>A0A2S5B9S4_9BASI</name>
<organism evidence="10 11">
    <name type="scientific">Rhodotorula taiwanensis</name>
    <dbReference type="NCBI Taxonomy" id="741276"/>
    <lineage>
        <taxon>Eukaryota</taxon>
        <taxon>Fungi</taxon>
        <taxon>Dikarya</taxon>
        <taxon>Basidiomycota</taxon>
        <taxon>Pucciniomycotina</taxon>
        <taxon>Microbotryomycetes</taxon>
        <taxon>Sporidiobolales</taxon>
        <taxon>Sporidiobolaceae</taxon>
        <taxon>Rhodotorula</taxon>
    </lineage>
</organism>
<evidence type="ECO:0000256" key="9">
    <source>
        <dbReference type="SAM" id="MobiDB-lite"/>
    </source>
</evidence>
<dbReference type="Pfam" id="PF10168">
    <property type="entry name" value="Nup88"/>
    <property type="match status" value="2"/>
</dbReference>
<evidence type="ECO:0000256" key="2">
    <source>
        <dbReference type="ARBA" id="ARBA00022448"/>
    </source>
</evidence>
<evidence type="ECO:0000313" key="11">
    <source>
        <dbReference type="Proteomes" id="UP000237144"/>
    </source>
</evidence>
<keyword evidence="8" id="KW-0175">Coiled coil</keyword>
<keyword evidence="2" id="KW-0813">Transport</keyword>
<dbReference type="STRING" id="741276.A0A2S5B9S4"/>
<dbReference type="Proteomes" id="UP000237144">
    <property type="component" value="Unassembled WGS sequence"/>
</dbReference>
<dbReference type="PANTHER" id="PTHR13257">
    <property type="entry name" value="NUCLEOPORIN NUP84-RELATED"/>
    <property type="match status" value="1"/>
</dbReference>
<accession>A0A2S5B9S4</accession>
<dbReference type="InterPro" id="IPR037700">
    <property type="entry name" value="NUP88/NUP82"/>
</dbReference>
<dbReference type="InterPro" id="IPR019321">
    <property type="entry name" value="Nucleoporin_Nup88"/>
</dbReference>
<dbReference type="GO" id="GO:0017056">
    <property type="term" value="F:structural constituent of nuclear pore"/>
    <property type="evidence" value="ECO:0007669"/>
    <property type="project" value="InterPro"/>
</dbReference>
<feature type="region of interest" description="Disordered" evidence="9">
    <location>
        <begin position="560"/>
        <end position="580"/>
    </location>
</feature>
<evidence type="ECO:0000313" key="10">
    <source>
        <dbReference type="EMBL" id="POY73530.1"/>
    </source>
</evidence>
<reference evidence="10 11" key="1">
    <citation type="journal article" date="2018" name="Front. Microbiol.">
        <title>Prospects for Fungal Bioremediation of Acidic Radioactive Waste Sites: Characterization and Genome Sequence of Rhodotorula taiwanensis MD1149.</title>
        <authorList>
            <person name="Tkavc R."/>
            <person name="Matrosova V.Y."/>
            <person name="Grichenko O.E."/>
            <person name="Gostincar C."/>
            <person name="Volpe R.P."/>
            <person name="Klimenkova P."/>
            <person name="Gaidamakova E.K."/>
            <person name="Zhou C.E."/>
            <person name="Stewart B.J."/>
            <person name="Lyman M.G."/>
            <person name="Malfatti S.A."/>
            <person name="Rubinfeld B."/>
            <person name="Courtot M."/>
            <person name="Singh J."/>
            <person name="Dalgard C.L."/>
            <person name="Hamilton T."/>
            <person name="Frey K.G."/>
            <person name="Gunde-Cimerman N."/>
            <person name="Dugan L."/>
            <person name="Daly M.J."/>
        </authorList>
    </citation>
    <scope>NUCLEOTIDE SEQUENCE [LARGE SCALE GENOMIC DNA]</scope>
    <source>
        <strain evidence="10 11">MD1149</strain>
    </source>
</reference>
<evidence type="ECO:0000256" key="4">
    <source>
        <dbReference type="ARBA" id="ARBA00022927"/>
    </source>
</evidence>
<dbReference type="PANTHER" id="PTHR13257:SF0">
    <property type="entry name" value="NUCLEAR PORE COMPLEX PROTEIN NUP88"/>
    <property type="match status" value="1"/>
</dbReference>
<gene>
    <name evidence="10" type="ORF">BMF94_3467</name>
</gene>
<keyword evidence="4" id="KW-0653">Protein transport</keyword>